<comment type="cofactor">
    <cofactor evidence="1">
        <name>Mg(2+)</name>
        <dbReference type="ChEBI" id="CHEBI:18420"/>
    </cofactor>
</comment>
<evidence type="ECO:0000256" key="2">
    <source>
        <dbReference type="ARBA" id="ARBA00022801"/>
    </source>
</evidence>
<accession>A0A0D7F321</accession>
<name>A0A0D7F321_RHOPL</name>
<dbReference type="Proteomes" id="UP000032515">
    <property type="component" value="Unassembled WGS sequence"/>
</dbReference>
<dbReference type="SUPFAM" id="SSF55811">
    <property type="entry name" value="Nudix"/>
    <property type="match status" value="1"/>
</dbReference>
<dbReference type="GO" id="GO:0016787">
    <property type="term" value="F:hydrolase activity"/>
    <property type="evidence" value="ECO:0007669"/>
    <property type="project" value="UniProtKB-KW"/>
</dbReference>
<evidence type="ECO:0000313" key="5">
    <source>
        <dbReference type="EMBL" id="KIZ47256.1"/>
    </source>
</evidence>
<evidence type="ECO:0000256" key="3">
    <source>
        <dbReference type="ARBA" id="ARBA00022842"/>
    </source>
</evidence>
<evidence type="ECO:0000256" key="1">
    <source>
        <dbReference type="ARBA" id="ARBA00001946"/>
    </source>
</evidence>
<dbReference type="OrthoDB" id="9800065at2"/>
<comment type="caution">
    <text evidence="5">The sequence shown here is derived from an EMBL/GenBank/DDBJ whole genome shotgun (WGS) entry which is preliminary data.</text>
</comment>
<dbReference type="PANTHER" id="PTHR43046">
    <property type="entry name" value="GDP-MANNOSE MANNOSYL HYDROLASE"/>
    <property type="match status" value="1"/>
</dbReference>
<dbReference type="CDD" id="cd04680">
    <property type="entry name" value="NUDIX_Hydrolase"/>
    <property type="match status" value="1"/>
</dbReference>
<protein>
    <submittedName>
        <fullName evidence="5">NUDIX hydrolase</fullName>
    </submittedName>
</protein>
<proteinExistence type="predicted"/>
<feature type="domain" description="Nudix hydrolase" evidence="4">
    <location>
        <begin position="25"/>
        <end position="150"/>
    </location>
</feature>
<keyword evidence="3" id="KW-0460">Magnesium</keyword>
<dbReference type="InterPro" id="IPR000086">
    <property type="entry name" value="NUDIX_hydrolase_dom"/>
</dbReference>
<dbReference type="AlphaFoldDB" id="A0A0D7F321"/>
<evidence type="ECO:0000313" key="6">
    <source>
        <dbReference type="Proteomes" id="UP000032515"/>
    </source>
</evidence>
<dbReference type="PATRIC" id="fig|1076.23.peg.171"/>
<keyword evidence="2 5" id="KW-0378">Hydrolase</keyword>
<evidence type="ECO:0000259" key="4">
    <source>
        <dbReference type="PROSITE" id="PS51462"/>
    </source>
</evidence>
<dbReference type="Gene3D" id="3.90.79.10">
    <property type="entry name" value="Nucleoside Triphosphate Pyrophosphohydrolase"/>
    <property type="match status" value="1"/>
</dbReference>
<dbReference type="InterPro" id="IPR015797">
    <property type="entry name" value="NUDIX_hydrolase-like_dom_sf"/>
</dbReference>
<gene>
    <name evidence="5" type="ORF">OO17_05305</name>
</gene>
<dbReference type="PROSITE" id="PS51462">
    <property type="entry name" value="NUDIX"/>
    <property type="match status" value="1"/>
</dbReference>
<organism evidence="5 6">
    <name type="scientific">Rhodopseudomonas palustris</name>
    <dbReference type="NCBI Taxonomy" id="1076"/>
    <lineage>
        <taxon>Bacteria</taxon>
        <taxon>Pseudomonadati</taxon>
        <taxon>Pseudomonadota</taxon>
        <taxon>Alphaproteobacteria</taxon>
        <taxon>Hyphomicrobiales</taxon>
        <taxon>Nitrobacteraceae</taxon>
        <taxon>Rhodopseudomonas</taxon>
    </lineage>
</organism>
<dbReference type="PANTHER" id="PTHR43046:SF12">
    <property type="entry name" value="GDP-MANNOSE MANNOSYL HYDROLASE"/>
    <property type="match status" value="1"/>
</dbReference>
<dbReference type="EMBL" id="JXXE01000098">
    <property type="protein sequence ID" value="KIZ47256.1"/>
    <property type="molecule type" value="Genomic_DNA"/>
</dbReference>
<sequence length="159" mass="17867">MQTLRLKCEPALRRVFHLYWRFARGMTLGARGVVLDPAGRVFLIKHSYVAGWHLPGGGVEVGESFGEALRRELMEEGRIELTGEPVLHGIFLNSHVSPRDHVAVYVVREFRQDHAPKPNREIIASGFFSPGDLPEDTTLGTRRRIAEVLDGGPLSTTWR</sequence>
<reference evidence="5 6" key="1">
    <citation type="submission" date="2014-11" db="EMBL/GenBank/DDBJ databases">
        <title>Genomics and ecophysiology of heterotrophic nitrogen fixing bacteria isolated from estuarine surface water.</title>
        <authorList>
            <person name="Bentzon-Tilia M."/>
            <person name="Severin I."/>
            <person name="Hansen L.H."/>
            <person name="Riemann L."/>
        </authorList>
    </citation>
    <scope>NUCLEOTIDE SEQUENCE [LARGE SCALE GENOMIC DNA]</scope>
    <source>
        <strain evidence="5 6">BAL398</strain>
    </source>
</reference>
<dbReference type="Pfam" id="PF00293">
    <property type="entry name" value="NUDIX"/>
    <property type="match status" value="1"/>
</dbReference>